<proteinExistence type="predicted"/>
<accession>A0A3P9M3N4</accession>
<reference evidence="1" key="4">
    <citation type="submission" date="2025-09" db="UniProtKB">
        <authorList>
            <consortium name="Ensembl"/>
        </authorList>
    </citation>
    <scope>IDENTIFICATION</scope>
    <source>
        <strain evidence="1">HNI</strain>
    </source>
</reference>
<reference key="1">
    <citation type="journal article" date="2007" name="Nature">
        <title>The medaka draft genome and insights into vertebrate genome evolution.</title>
        <authorList>
            <person name="Kasahara M."/>
            <person name="Naruse K."/>
            <person name="Sasaki S."/>
            <person name="Nakatani Y."/>
            <person name="Qu W."/>
            <person name="Ahsan B."/>
            <person name="Yamada T."/>
            <person name="Nagayasu Y."/>
            <person name="Doi K."/>
            <person name="Kasai Y."/>
            <person name="Jindo T."/>
            <person name="Kobayashi D."/>
            <person name="Shimada A."/>
            <person name="Toyoda A."/>
            <person name="Kuroki Y."/>
            <person name="Fujiyama A."/>
            <person name="Sasaki T."/>
            <person name="Shimizu A."/>
            <person name="Asakawa S."/>
            <person name="Shimizu N."/>
            <person name="Hashimoto S."/>
            <person name="Yang J."/>
            <person name="Lee Y."/>
            <person name="Matsushima K."/>
            <person name="Sugano S."/>
            <person name="Sakaizumi M."/>
            <person name="Narita T."/>
            <person name="Ohishi K."/>
            <person name="Haga S."/>
            <person name="Ohta F."/>
            <person name="Nomoto H."/>
            <person name="Nogata K."/>
            <person name="Morishita T."/>
            <person name="Endo T."/>
            <person name="Shin-I T."/>
            <person name="Takeda H."/>
            <person name="Morishita S."/>
            <person name="Kohara Y."/>
        </authorList>
    </citation>
    <scope>NUCLEOTIDE SEQUENCE [LARGE SCALE GENOMIC DNA]</scope>
    <source>
        <strain>Hd-rR</strain>
    </source>
</reference>
<evidence type="ECO:0000313" key="1">
    <source>
        <dbReference type="Ensembl" id="ENSORLP00020027569.1"/>
    </source>
</evidence>
<reference evidence="1" key="3">
    <citation type="submission" date="2025-08" db="UniProtKB">
        <authorList>
            <consortium name="Ensembl"/>
        </authorList>
    </citation>
    <scope>IDENTIFICATION</scope>
    <source>
        <strain evidence="1">HNI</strain>
    </source>
</reference>
<name>A0A3P9M3N4_ORYLA</name>
<reference evidence="1 2" key="2">
    <citation type="submission" date="2017-04" db="EMBL/GenBank/DDBJ databases">
        <title>CpG methylation of centromeres and impact of large insertions on vertebrate speciation.</title>
        <authorList>
            <person name="Ichikawa K."/>
            <person name="Yoshimura J."/>
            <person name="Morishita S."/>
        </authorList>
    </citation>
    <scope>NUCLEOTIDE SEQUENCE</scope>
    <source>
        <strain evidence="1 2">HNI</strain>
    </source>
</reference>
<dbReference type="AlphaFoldDB" id="A0A3P9M3N4"/>
<dbReference type="Ensembl" id="ENSORLT00020031021.1">
    <property type="protein sequence ID" value="ENSORLP00020027569.1"/>
    <property type="gene ID" value="ENSORLG00020010582.1"/>
</dbReference>
<organism evidence="1 2">
    <name type="scientific">Oryzias latipes</name>
    <name type="common">Japanese rice fish</name>
    <name type="synonym">Japanese killifish</name>
    <dbReference type="NCBI Taxonomy" id="8090"/>
    <lineage>
        <taxon>Eukaryota</taxon>
        <taxon>Metazoa</taxon>
        <taxon>Chordata</taxon>
        <taxon>Craniata</taxon>
        <taxon>Vertebrata</taxon>
        <taxon>Euteleostomi</taxon>
        <taxon>Actinopterygii</taxon>
        <taxon>Neopterygii</taxon>
        <taxon>Teleostei</taxon>
        <taxon>Neoteleostei</taxon>
        <taxon>Acanthomorphata</taxon>
        <taxon>Ovalentaria</taxon>
        <taxon>Atherinomorphae</taxon>
        <taxon>Beloniformes</taxon>
        <taxon>Adrianichthyidae</taxon>
        <taxon>Oryziinae</taxon>
        <taxon>Oryzias</taxon>
    </lineage>
</organism>
<evidence type="ECO:0000313" key="2">
    <source>
        <dbReference type="Proteomes" id="UP000265180"/>
    </source>
</evidence>
<sequence length="175" mass="20274">KPKCADFYETLYKDTAQNIRKEEAEDVPSILDSEIEHAIKGMKNKKAPGEDQIVIEMLKAGGEVVRCKLRTLFNKVITEENVPNEWKNAIITLIFRKGDKKDLANYRPISLLSQVYKLFMKILKNRMNNNLSDHQPPEQAAYRRGHSTIDHLQPVVQILEKTNEYKIPIYMAFVD</sequence>
<protein>
    <submittedName>
        <fullName evidence="1">Uncharacterized protein</fullName>
    </submittedName>
</protein>
<dbReference type="Proteomes" id="UP000265180">
    <property type="component" value="Chromosome 5"/>
</dbReference>
<dbReference type="PANTHER" id="PTHR19446">
    <property type="entry name" value="REVERSE TRANSCRIPTASES"/>
    <property type="match status" value="1"/>
</dbReference>